<dbReference type="Proteomes" id="UP001341840">
    <property type="component" value="Unassembled WGS sequence"/>
</dbReference>
<evidence type="ECO:0000313" key="3">
    <source>
        <dbReference type="Proteomes" id="UP001341840"/>
    </source>
</evidence>
<gene>
    <name evidence="2" type="ORF">PIB30_025200</name>
</gene>
<dbReference type="EMBL" id="JASCZI010000092">
    <property type="protein sequence ID" value="MED6108551.1"/>
    <property type="molecule type" value="Genomic_DNA"/>
</dbReference>
<evidence type="ECO:0000256" key="1">
    <source>
        <dbReference type="SAM" id="MobiDB-lite"/>
    </source>
</evidence>
<protein>
    <submittedName>
        <fullName evidence="2">Uncharacterized protein</fullName>
    </submittedName>
</protein>
<proteinExistence type="predicted"/>
<comment type="caution">
    <text evidence="2">The sequence shown here is derived from an EMBL/GenBank/DDBJ whole genome shotgun (WGS) entry which is preliminary data.</text>
</comment>
<keyword evidence="3" id="KW-1185">Reference proteome</keyword>
<organism evidence="2 3">
    <name type="scientific">Stylosanthes scabra</name>
    <dbReference type="NCBI Taxonomy" id="79078"/>
    <lineage>
        <taxon>Eukaryota</taxon>
        <taxon>Viridiplantae</taxon>
        <taxon>Streptophyta</taxon>
        <taxon>Embryophyta</taxon>
        <taxon>Tracheophyta</taxon>
        <taxon>Spermatophyta</taxon>
        <taxon>Magnoliopsida</taxon>
        <taxon>eudicotyledons</taxon>
        <taxon>Gunneridae</taxon>
        <taxon>Pentapetalae</taxon>
        <taxon>rosids</taxon>
        <taxon>fabids</taxon>
        <taxon>Fabales</taxon>
        <taxon>Fabaceae</taxon>
        <taxon>Papilionoideae</taxon>
        <taxon>50 kb inversion clade</taxon>
        <taxon>dalbergioids sensu lato</taxon>
        <taxon>Dalbergieae</taxon>
        <taxon>Pterocarpus clade</taxon>
        <taxon>Stylosanthes</taxon>
    </lineage>
</organism>
<feature type="region of interest" description="Disordered" evidence="1">
    <location>
        <begin position="1"/>
        <end position="29"/>
    </location>
</feature>
<accession>A0ABU6QAV5</accession>
<feature type="compositionally biased region" description="Low complexity" evidence="1">
    <location>
        <begin position="1"/>
        <end position="26"/>
    </location>
</feature>
<reference evidence="2 3" key="1">
    <citation type="journal article" date="2023" name="Plants (Basel)">
        <title>Bridging the Gap: Combining Genomics and Transcriptomics Approaches to Understand Stylosanthes scabra, an Orphan Legume from the Brazilian Caatinga.</title>
        <authorList>
            <person name="Ferreira-Neto J.R.C."/>
            <person name="da Silva M.D."/>
            <person name="Binneck E."/>
            <person name="de Melo N.F."/>
            <person name="da Silva R.H."/>
            <person name="de Melo A.L.T.M."/>
            <person name="Pandolfi V."/>
            <person name="Bustamante F.O."/>
            <person name="Brasileiro-Vidal A.C."/>
            <person name="Benko-Iseppon A.M."/>
        </authorList>
    </citation>
    <scope>NUCLEOTIDE SEQUENCE [LARGE SCALE GENOMIC DNA]</scope>
    <source>
        <tissue evidence="2">Leaves</tissue>
    </source>
</reference>
<evidence type="ECO:0000313" key="2">
    <source>
        <dbReference type="EMBL" id="MED6108551.1"/>
    </source>
</evidence>
<sequence>MAQGTTPTNGGSSSIPTTSTSTTQQSLKRTRATMSNALNNVLPIQPRRLFHSDVTHGTTISKNRRAHAKGGAILPLSILSNHENDNRVWVASWMKECDLNDDFEIHVSDSTRMRLALDLVLKEYNDLSHIIEMNATQFKSGVE</sequence>
<name>A0ABU6QAV5_9FABA</name>